<evidence type="ECO:0000313" key="3">
    <source>
        <dbReference type="Proteomes" id="UP000528322"/>
    </source>
</evidence>
<sequence length="392" mass="43649">MRRISVDKIKSGEKTAGEVYADGTTLLAGAGYKLSGKNLDRIDELGILWVYMDDPRTEGLEPTGTISDDVKRANKAKVQHAFEAIAAEYATDLPISAQQRLESIEEQKGISADIFNELESVAKSTLDNILLGSSRMFVPLPQEEREGYLAHHGLEVLAGCVMMARKLSLDSKEMAAIAIGGMLHNTGMLFLPDEIISGEGELSDDQIKYMQYHPVFGYEYLRKNPRVGILTAHMAYQHHENQDGSGYPRGLCGTNKIPRRKEPISTRPQVHRYAEICAIVDTFVALGSPRPYRQAMPTDRALDVIMRMAGSKLNLEMVKAFLSITPRYPVGSEVMIMNGEFSGYHAIVWEVSQQELNRPLIKILNDPDFSSVEESIFIDLSVQPFIQLQGLI</sequence>
<dbReference type="Proteomes" id="UP000528322">
    <property type="component" value="Unassembled WGS sequence"/>
</dbReference>
<proteinExistence type="predicted"/>
<dbReference type="PANTHER" id="PTHR43155:SF2">
    <property type="entry name" value="CYCLIC DI-GMP PHOSPHODIESTERASE PA4108"/>
    <property type="match status" value="1"/>
</dbReference>
<protein>
    <submittedName>
        <fullName evidence="2">HD-GYP domain-containing protein (C-di-GMP phosphodiesterase class II)</fullName>
    </submittedName>
</protein>
<gene>
    <name evidence="2" type="ORF">HNR37_001526</name>
</gene>
<dbReference type="RefSeq" id="WP_183732266.1">
    <property type="nucleotide sequence ID" value="NZ_JACHID010000008.1"/>
</dbReference>
<dbReference type="CDD" id="cd00077">
    <property type="entry name" value="HDc"/>
    <property type="match status" value="1"/>
</dbReference>
<accession>A0A7W7Y501</accession>
<evidence type="ECO:0000313" key="2">
    <source>
        <dbReference type="EMBL" id="MBB5022198.1"/>
    </source>
</evidence>
<dbReference type="InterPro" id="IPR037522">
    <property type="entry name" value="HD_GYP_dom"/>
</dbReference>
<organism evidence="2 3">
    <name type="scientific">Desulfurispira natronophila</name>
    <dbReference type="NCBI Taxonomy" id="682562"/>
    <lineage>
        <taxon>Bacteria</taxon>
        <taxon>Pseudomonadati</taxon>
        <taxon>Chrysiogenota</taxon>
        <taxon>Chrysiogenia</taxon>
        <taxon>Chrysiogenales</taxon>
        <taxon>Chrysiogenaceae</taxon>
        <taxon>Desulfurispira</taxon>
    </lineage>
</organism>
<dbReference type="PROSITE" id="PS51832">
    <property type="entry name" value="HD_GYP"/>
    <property type="match status" value="1"/>
</dbReference>
<keyword evidence="3" id="KW-1185">Reference proteome</keyword>
<dbReference type="InterPro" id="IPR003607">
    <property type="entry name" value="HD/PDEase_dom"/>
</dbReference>
<reference evidence="2 3" key="1">
    <citation type="submission" date="2020-08" db="EMBL/GenBank/DDBJ databases">
        <title>Genomic Encyclopedia of Type Strains, Phase IV (KMG-IV): sequencing the most valuable type-strain genomes for metagenomic binning, comparative biology and taxonomic classification.</title>
        <authorList>
            <person name="Goeker M."/>
        </authorList>
    </citation>
    <scope>NUCLEOTIDE SEQUENCE [LARGE SCALE GENOMIC DNA]</scope>
    <source>
        <strain evidence="2 3">DSM 22071</strain>
    </source>
</reference>
<feature type="domain" description="HD-GYP" evidence="1">
    <location>
        <begin position="127"/>
        <end position="337"/>
    </location>
</feature>
<name>A0A7W7Y501_9BACT</name>
<dbReference type="EMBL" id="JACHID010000008">
    <property type="protein sequence ID" value="MBB5022198.1"/>
    <property type="molecule type" value="Genomic_DNA"/>
</dbReference>
<evidence type="ECO:0000259" key="1">
    <source>
        <dbReference type="PROSITE" id="PS51832"/>
    </source>
</evidence>
<dbReference type="AlphaFoldDB" id="A0A7W7Y501"/>
<dbReference type="Pfam" id="PF13487">
    <property type="entry name" value="HD_5"/>
    <property type="match status" value="1"/>
</dbReference>
<dbReference type="PANTHER" id="PTHR43155">
    <property type="entry name" value="CYCLIC DI-GMP PHOSPHODIESTERASE PA4108-RELATED"/>
    <property type="match status" value="1"/>
</dbReference>
<dbReference type="SUPFAM" id="SSF109604">
    <property type="entry name" value="HD-domain/PDEase-like"/>
    <property type="match status" value="1"/>
</dbReference>
<dbReference type="Gene3D" id="1.10.3210.10">
    <property type="entry name" value="Hypothetical protein af1432"/>
    <property type="match status" value="1"/>
</dbReference>
<comment type="caution">
    <text evidence="2">The sequence shown here is derived from an EMBL/GenBank/DDBJ whole genome shotgun (WGS) entry which is preliminary data.</text>
</comment>